<sequence>MSKKVTYLVSIFIVTPTEQHARIRDIVMKISGGDYEFVHLHRMGVFLILNTSRDAKQLASAFAEAIASDDRILVCELGDDYHTVGLSKASYWLQNHLVTATQAPTTKKGNPFIEL</sequence>
<gene>
    <name evidence="1" type="ORF">E1956_43800</name>
</gene>
<dbReference type="Proteomes" id="UP000295727">
    <property type="component" value="Plasmid unnamed1"/>
</dbReference>
<geneLocation type="plasmid" evidence="1 2">
    <name>unnamed1</name>
</geneLocation>
<protein>
    <submittedName>
        <fullName evidence="1">Uncharacterized protein</fullName>
    </submittedName>
</protein>
<proteinExistence type="predicted"/>
<keyword evidence="1" id="KW-0614">Plasmid</keyword>
<evidence type="ECO:0000313" key="2">
    <source>
        <dbReference type="Proteomes" id="UP000295727"/>
    </source>
</evidence>
<organism evidence="1 2">
    <name type="scientific">Paraburkholderia pallida</name>
    <dbReference type="NCBI Taxonomy" id="2547399"/>
    <lineage>
        <taxon>Bacteria</taxon>
        <taxon>Pseudomonadati</taxon>
        <taxon>Pseudomonadota</taxon>
        <taxon>Betaproteobacteria</taxon>
        <taxon>Burkholderiales</taxon>
        <taxon>Burkholderiaceae</taxon>
        <taxon>Paraburkholderia</taxon>
    </lineage>
</organism>
<accession>A0A4P7D6M6</accession>
<reference evidence="1 2" key="1">
    <citation type="submission" date="2019-03" db="EMBL/GenBank/DDBJ databases">
        <title>Paraburkholderia sp. 7MH5, isolated from subtropical forest soil.</title>
        <authorList>
            <person name="Gao Z.-H."/>
            <person name="Qiu L.-H."/>
        </authorList>
    </citation>
    <scope>NUCLEOTIDE SEQUENCE [LARGE SCALE GENOMIC DNA]</scope>
    <source>
        <strain evidence="1 2">7MH5</strain>
        <plasmid evidence="1 2">unnamed1</plasmid>
    </source>
</reference>
<dbReference type="OrthoDB" id="9096395at2"/>
<dbReference type="EMBL" id="CP038152">
    <property type="protein sequence ID" value="QBR04461.1"/>
    <property type="molecule type" value="Genomic_DNA"/>
</dbReference>
<evidence type="ECO:0000313" key="1">
    <source>
        <dbReference type="EMBL" id="QBR04461.1"/>
    </source>
</evidence>
<dbReference type="KEGG" id="ppai:E1956_43800"/>
<name>A0A4P7D6M6_9BURK</name>
<dbReference type="AlphaFoldDB" id="A0A4P7D6M6"/>
<keyword evidence="2" id="KW-1185">Reference proteome</keyword>